<evidence type="ECO:0000313" key="1">
    <source>
        <dbReference type="EMBL" id="OUT11041.1"/>
    </source>
</evidence>
<reference evidence="1 2" key="1">
    <citation type="submission" date="2017-04" db="EMBL/GenBank/DDBJ databases">
        <title>Complete genome of Campylobacter concisus ATCC 33237T and draft genomes for an additional eight well characterized C. concisus strains.</title>
        <authorList>
            <person name="Cornelius A.J."/>
            <person name="Miller W.G."/>
            <person name="Lastovica A.J."/>
            <person name="On S.L."/>
            <person name="French N.P."/>
            <person name="Vandenberg O."/>
            <person name="Biggs P.J."/>
        </authorList>
    </citation>
    <scope>NUCLEOTIDE SEQUENCE [LARGE SCALE GENOMIC DNA]</scope>
    <source>
        <strain evidence="1 2">Lasto28.99</strain>
    </source>
</reference>
<sequence>MLPTLALMLLMWPPSAKLVEDKLTPSPPLPPACGPPAAVSSRALRSVPFKMACCKAEISATVSLLLESWSRVRVSLPIKVISLPSV</sequence>
<dbReference type="AlphaFoldDB" id="A0A1Y5MR18"/>
<organism evidence="1 2">
    <name type="scientific">Campylobacter concisus</name>
    <dbReference type="NCBI Taxonomy" id="199"/>
    <lineage>
        <taxon>Bacteria</taxon>
        <taxon>Pseudomonadati</taxon>
        <taxon>Campylobacterota</taxon>
        <taxon>Epsilonproteobacteria</taxon>
        <taxon>Campylobacterales</taxon>
        <taxon>Campylobacteraceae</taxon>
        <taxon>Campylobacter</taxon>
    </lineage>
</organism>
<name>A0A1Y5MR18_9BACT</name>
<proteinExistence type="predicted"/>
<dbReference type="EMBL" id="NDYO01000009">
    <property type="protein sequence ID" value="OUT11041.1"/>
    <property type="molecule type" value="Genomic_DNA"/>
</dbReference>
<accession>A0A1Y5MR18</accession>
<evidence type="ECO:0000313" key="2">
    <source>
        <dbReference type="Proteomes" id="UP000195967"/>
    </source>
</evidence>
<gene>
    <name evidence="1" type="ORF">B9N62_07815</name>
</gene>
<protein>
    <submittedName>
        <fullName evidence="1">Uncharacterized protein</fullName>
    </submittedName>
</protein>
<dbReference type="Proteomes" id="UP000195967">
    <property type="component" value="Unassembled WGS sequence"/>
</dbReference>
<comment type="caution">
    <text evidence="1">The sequence shown here is derived from an EMBL/GenBank/DDBJ whole genome shotgun (WGS) entry which is preliminary data.</text>
</comment>